<accession>A0A2S7KWP9</accession>
<dbReference type="OrthoDB" id="1201582at2"/>
<dbReference type="Proteomes" id="UP000239522">
    <property type="component" value="Unassembled WGS sequence"/>
</dbReference>
<sequence length="77" mass="8914">MNNHPYKSMKPVSKITYSVLLIASLLLFSCAKQSEISKDFNCLTTAYKNLEKVDDVKNLFSLQLPKNWKINLYQDEV</sequence>
<evidence type="ECO:0000313" key="2">
    <source>
        <dbReference type="Proteomes" id="UP000239522"/>
    </source>
</evidence>
<reference evidence="1 2" key="1">
    <citation type="submission" date="2016-11" db="EMBL/GenBank/DDBJ databases">
        <title>Trade-off between light-utilization and light-protection in marine flavobacteria.</title>
        <authorList>
            <person name="Kumagai Y."/>
        </authorList>
    </citation>
    <scope>NUCLEOTIDE SEQUENCE [LARGE SCALE GENOMIC DNA]</scope>
    <source>
        <strain evidence="1 2">ATCC 700397</strain>
    </source>
</reference>
<dbReference type="RefSeq" id="WP_104809175.1">
    <property type="nucleotide sequence ID" value="NZ_MQUA01000013.1"/>
</dbReference>
<proteinExistence type="predicted"/>
<name>A0A2S7KWP9_9FLAO</name>
<dbReference type="PROSITE" id="PS51257">
    <property type="entry name" value="PROKAR_LIPOPROTEIN"/>
    <property type="match status" value="1"/>
</dbReference>
<evidence type="ECO:0000313" key="1">
    <source>
        <dbReference type="EMBL" id="PQB06933.1"/>
    </source>
</evidence>
<gene>
    <name evidence="1" type="ORF">BST83_07030</name>
</gene>
<dbReference type="AlphaFoldDB" id="A0A2S7KWP9"/>
<organism evidence="1 2">
    <name type="scientific">Polaribacter filamentus</name>
    <dbReference type="NCBI Taxonomy" id="53483"/>
    <lineage>
        <taxon>Bacteria</taxon>
        <taxon>Pseudomonadati</taxon>
        <taxon>Bacteroidota</taxon>
        <taxon>Flavobacteriia</taxon>
        <taxon>Flavobacteriales</taxon>
        <taxon>Flavobacteriaceae</taxon>
    </lineage>
</organism>
<keyword evidence="2" id="KW-1185">Reference proteome</keyword>
<comment type="caution">
    <text evidence="1">The sequence shown here is derived from an EMBL/GenBank/DDBJ whole genome shotgun (WGS) entry which is preliminary data.</text>
</comment>
<protein>
    <submittedName>
        <fullName evidence="1">Uncharacterized protein</fullName>
    </submittedName>
</protein>
<dbReference type="EMBL" id="MQUA01000013">
    <property type="protein sequence ID" value="PQB06933.1"/>
    <property type="molecule type" value="Genomic_DNA"/>
</dbReference>